<dbReference type="EMBL" id="KZ084094">
    <property type="protein sequence ID" value="OSD04980.1"/>
    <property type="molecule type" value="Genomic_DNA"/>
</dbReference>
<evidence type="ECO:0000256" key="1">
    <source>
        <dbReference type="SAM" id="MobiDB-lite"/>
    </source>
</evidence>
<feature type="region of interest" description="Disordered" evidence="1">
    <location>
        <begin position="166"/>
        <end position="188"/>
    </location>
</feature>
<protein>
    <submittedName>
        <fullName evidence="2">Uncharacterized protein</fullName>
    </submittedName>
</protein>
<name>A0A1Y2IV09_TRAC3</name>
<dbReference type="AlphaFoldDB" id="A0A1Y2IV09"/>
<gene>
    <name evidence="2" type="ORF">PYCCODRAFT_1270521</name>
</gene>
<sequence length="188" mass="21403">MLSNIPQCTTTVSTFYSSLLFSLHPFCPSTVVSLPHPHAISYRHPICYYSPPRCLRQRTLLLFAYRRPHTHTHNMHCLHIHLSPSPNRIRVPSSRPVLHKLRPVSSRLVRLSPSHLTSEPRLLSSPQSSVSVCSLSPVRDRRRPVICTPYIPYPLTTPRFPLTTCPDPTDSSFPSIPPHPGRLTLRLR</sequence>
<organism evidence="2 3">
    <name type="scientific">Trametes coccinea (strain BRFM310)</name>
    <name type="common">Pycnoporus coccineus</name>
    <dbReference type="NCBI Taxonomy" id="1353009"/>
    <lineage>
        <taxon>Eukaryota</taxon>
        <taxon>Fungi</taxon>
        <taxon>Dikarya</taxon>
        <taxon>Basidiomycota</taxon>
        <taxon>Agaricomycotina</taxon>
        <taxon>Agaricomycetes</taxon>
        <taxon>Polyporales</taxon>
        <taxon>Polyporaceae</taxon>
        <taxon>Trametes</taxon>
    </lineage>
</organism>
<dbReference type="Proteomes" id="UP000193067">
    <property type="component" value="Unassembled WGS sequence"/>
</dbReference>
<evidence type="ECO:0000313" key="3">
    <source>
        <dbReference type="Proteomes" id="UP000193067"/>
    </source>
</evidence>
<proteinExistence type="predicted"/>
<evidence type="ECO:0000313" key="2">
    <source>
        <dbReference type="EMBL" id="OSD04980.1"/>
    </source>
</evidence>
<reference evidence="2 3" key="1">
    <citation type="journal article" date="2015" name="Biotechnol. Biofuels">
        <title>Enhanced degradation of softwood versus hardwood by the white-rot fungus Pycnoporus coccineus.</title>
        <authorList>
            <person name="Couturier M."/>
            <person name="Navarro D."/>
            <person name="Chevret D."/>
            <person name="Henrissat B."/>
            <person name="Piumi F."/>
            <person name="Ruiz-Duenas F.J."/>
            <person name="Martinez A.T."/>
            <person name="Grigoriev I.V."/>
            <person name="Riley R."/>
            <person name="Lipzen A."/>
            <person name="Berrin J.G."/>
            <person name="Master E.R."/>
            <person name="Rosso M.N."/>
        </authorList>
    </citation>
    <scope>NUCLEOTIDE SEQUENCE [LARGE SCALE GENOMIC DNA]</scope>
    <source>
        <strain evidence="2 3">BRFM310</strain>
    </source>
</reference>
<keyword evidence="3" id="KW-1185">Reference proteome</keyword>
<accession>A0A1Y2IV09</accession>